<dbReference type="SUPFAM" id="SSF46689">
    <property type="entry name" value="Homeodomain-like"/>
    <property type="match status" value="2"/>
</dbReference>
<dbReference type="Pfam" id="PF02311">
    <property type="entry name" value="AraC_binding"/>
    <property type="match status" value="1"/>
</dbReference>
<dbReference type="PROSITE" id="PS01124">
    <property type="entry name" value="HTH_ARAC_FAMILY_2"/>
    <property type="match status" value="1"/>
</dbReference>
<dbReference type="InterPro" id="IPR009057">
    <property type="entry name" value="Homeodomain-like_sf"/>
</dbReference>
<dbReference type="InterPro" id="IPR020449">
    <property type="entry name" value="Tscrpt_reg_AraC-type_HTH"/>
</dbReference>
<dbReference type="EMBL" id="CP067089">
    <property type="protein sequence ID" value="QQO08430.1"/>
    <property type="molecule type" value="Genomic_DNA"/>
</dbReference>
<dbReference type="InterPro" id="IPR018062">
    <property type="entry name" value="HTH_AraC-typ_CS"/>
</dbReference>
<evidence type="ECO:0000259" key="4">
    <source>
        <dbReference type="PROSITE" id="PS01124"/>
    </source>
</evidence>
<feature type="domain" description="HTH araC/xylS-type" evidence="4">
    <location>
        <begin position="294"/>
        <end position="392"/>
    </location>
</feature>
<dbReference type="Gene3D" id="2.60.120.10">
    <property type="entry name" value="Jelly Rolls"/>
    <property type="match status" value="1"/>
</dbReference>
<name>A0A7T7XL63_9SPIR</name>
<dbReference type="InterPro" id="IPR003313">
    <property type="entry name" value="AraC-bd"/>
</dbReference>
<evidence type="ECO:0000313" key="5">
    <source>
        <dbReference type="EMBL" id="QQO08430.1"/>
    </source>
</evidence>
<dbReference type="InterPro" id="IPR018060">
    <property type="entry name" value="HTH_AraC"/>
</dbReference>
<dbReference type="SUPFAM" id="SSF51182">
    <property type="entry name" value="RmlC-like cupins"/>
    <property type="match status" value="1"/>
</dbReference>
<reference evidence="5" key="1">
    <citation type="submission" date="2021-01" db="EMBL/GenBank/DDBJ databases">
        <title>Description of Breznakiella homolactica.</title>
        <authorList>
            <person name="Song Y."/>
            <person name="Brune A."/>
        </authorList>
    </citation>
    <scope>NUCLEOTIDE SEQUENCE</scope>
    <source>
        <strain evidence="5">RmG30</strain>
    </source>
</reference>
<evidence type="ECO:0000256" key="1">
    <source>
        <dbReference type="ARBA" id="ARBA00023015"/>
    </source>
</evidence>
<evidence type="ECO:0000256" key="2">
    <source>
        <dbReference type="ARBA" id="ARBA00023125"/>
    </source>
</evidence>
<keyword evidence="3" id="KW-0804">Transcription</keyword>
<dbReference type="SMART" id="SM00342">
    <property type="entry name" value="HTH_ARAC"/>
    <property type="match status" value="1"/>
</dbReference>
<accession>A0A7T7XL63</accession>
<dbReference type="InterPro" id="IPR014710">
    <property type="entry name" value="RmlC-like_jellyroll"/>
</dbReference>
<sequence length="397" mass="45431">MIDAVGSVSSHRFQNARYLNCVSQRSPHYNIFFFLKENSGSFMLNGNWEDIVNNRLFFVSPDVEFNIDCADTPVDCFHISFDSAGENESDTPFFMIVPQDMREEFIAMNIKLAEACLRMNRDQAVGQLKQILGVMDQMTHESSIAFATRNVDRMMRDIPRHFHFNEYQIDYFASGSGSIFIGNRWVEYSQGSFCFVPPQVSHEIMFSPESKIDNYSVKFKFLDDPKLSIPKEPFVAQVPEEKQLVLLALLKKIVGEFVMDLPISRGRLYNLITLIQEIRNESSGDSASDTGLLKQIKQIVAANFSRELRVTEIAYQVGLSPEYLSRQFHKQTGQTLASYINACRLKSSLVMLQNTNMPLKQIAAECGFKNVNYFTTIFKKFYSVTPKDIRKQGTENS</sequence>
<keyword evidence="1" id="KW-0805">Transcription regulation</keyword>
<dbReference type="KEGG" id="bhc:JFL75_16045"/>
<keyword evidence="6" id="KW-1185">Reference proteome</keyword>
<evidence type="ECO:0000313" key="6">
    <source>
        <dbReference type="Proteomes" id="UP000595917"/>
    </source>
</evidence>
<dbReference type="PRINTS" id="PR00032">
    <property type="entry name" value="HTHARAC"/>
</dbReference>
<dbReference type="AlphaFoldDB" id="A0A7T7XL63"/>
<dbReference type="Pfam" id="PF12833">
    <property type="entry name" value="HTH_18"/>
    <property type="match status" value="1"/>
</dbReference>
<gene>
    <name evidence="5" type="ORF">JFL75_16045</name>
</gene>
<dbReference type="Gene3D" id="1.10.10.60">
    <property type="entry name" value="Homeodomain-like"/>
    <property type="match status" value="2"/>
</dbReference>
<keyword evidence="2" id="KW-0238">DNA-binding</keyword>
<dbReference type="Proteomes" id="UP000595917">
    <property type="component" value="Chromosome"/>
</dbReference>
<dbReference type="PANTHER" id="PTHR43280:SF2">
    <property type="entry name" value="HTH-TYPE TRANSCRIPTIONAL REGULATOR EXSA"/>
    <property type="match status" value="1"/>
</dbReference>
<dbReference type="PROSITE" id="PS00041">
    <property type="entry name" value="HTH_ARAC_FAMILY_1"/>
    <property type="match status" value="1"/>
</dbReference>
<protein>
    <submittedName>
        <fullName evidence="5">AraC family transcriptional regulator</fullName>
    </submittedName>
</protein>
<evidence type="ECO:0000256" key="3">
    <source>
        <dbReference type="ARBA" id="ARBA00023163"/>
    </source>
</evidence>
<dbReference type="GO" id="GO:0043565">
    <property type="term" value="F:sequence-specific DNA binding"/>
    <property type="evidence" value="ECO:0007669"/>
    <property type="project" value="InterPro"/>
</dbReference>
<dbReference type="GO" id="GO:0003700">
    <property type="term" value="F:DNA-binding transcription factor activity"/>
    <property type="evidence" value="ECO:0007669"/>
    <property type="project" value="InterPro"/>
</dbReference>
<organism evidence="5 6">
    <name type="scientific">Breznakiella homolactica</name>
    <dbReference type="NCBI Taxonomy" id="2798577"/>
    <lineage>
        <taxon>Bacteria</taxon>
        <taxon>Pseudomonadati</taxon>
        <taxon>Spirochaetota</taxon>
        <taxon>Spirochaetia</taxon>
        <taxon>Spirochaetales</taxon>
        <taxon>Breznakiellaceae</taxon>
        <taxon>Breznakiella</taxon>
    </lineage>
</organism>
<dbReference type="PANTHER" id="PTHR43280">
    <property type="entry name" value="ARAC-FAMILY TRANSCRIPTIONAL REGULATOR"/>
    <property type="match status" value="1"/>
</dbReference>
<proteinExistence type="predicted"/>
<dbReference type="InterPro" id="IPR011051">
    <property type="entry name" value="RmlC_Cupin_sf"/>
</dbReference>
<dbReference type="RefSeq" id="WP_215625736.1">
    <property type="nucleotide sequence ID" value="NZ_CP067089.2"/>
</dbReference>